<feature type="transmembrane region" description="Helical" evidence="7">
    <location>
        <begin position="274"/>
        <end position="293"/>
    </location>
</feature>
<evidence type="ECO:0000313" key="9">
    <source>
        <dbReference type="EMBL" id="MQR01795.1"/>
    </source>
</evidence>
<gene>
    <name evidence="9" type="ORF">GEV47_14035</name>
</gene>
<dbReference type="PANTHER" id="PTHR42751:SF3">
    <property type="entry name" value="SODIUM_GLUTAMATE SYMPORTER"/>
    <property type="match status" value="1"/>
</dbReference>
<name>A0A843YQI9_9BURK</name>
<evidence type="ECO:0000313" key="10">
    <source>
        <dbReference type="Proteomes" id="UP000451565"/>
    </source>
</evidence>
<keyword evidence="3" id="KW-0813">Transport</keyword>
<dbReference type="GO" id="GO:0015297">
    <property type="term" value="F:antiporter activity"/>
    <property type="evidence" value="ECO:0007669"/>
    <property type="project" value="InterPro"/>
</dbReference>
<dbReference type="Proteomes" id="UP000451565">
    <property type="component" value="Unassembled WGS sequence"/>
</dbReference>
<feature type="transmembrane region" description="Helical" evidence="7">
    <location>
        <begin position="299"/>
        <end position="320"/>
    </location>
</feature>
<feature type="transmembrane region" description="Helical" evidence="7">
    <location>
        <begin position="426"/>
        <end position="447"/>
    </location>
</feature>
<dbReference type="RefSeq" id="WP_153235384.1">
    <property type="nucleotide sequence ID" value="NZ_WINI01000007.1"/>
</dbReference>
<dbReference type="InterPro" id="IPR038770">
    <property type="entry name" value="Na+/solute_symporter_sf"/>
</dbReference>
<dbReference type="InterPro" id="IPR006153">
    <property type="entry name" value="Cation/H_exchanger_TM"/>
</dbReference>
<evidence type="ECO:0000256" key="4">
    <source>
        <dbReference type="ARBA" id="ARBA00022692"/>
    </source>
</evidence>
<sequence length="587" mass="64029">MPEVEIFIQDMAAIMLVAGVVTVLFNRFKQPVVLGYIVAGIILGPYTPPFKLIKDEHTIHILSELGVIFLLFSLGLEFSLKKLSKVGATGMLVAAAEISLMFWVGYEIGTFFGWKTMDAIFLGAMLAVSSTTIIVKALSELGMKQEKFAQLIFGILIIEDILAIGMIALLSGIATSGSVSMGEVGSTIGRLLLFMIVALVLGILIVPRLLAYVGKFKNKEVFLVTVLGLCFGFCLLVMKLNYSVALGAFIIGAVMAESRHLHQIERLIEPIRDMFSAVFFVTIGLLVNPHVLAEYWLPILVITVAVVLGKVISCGLATFLSGHSGRTSMRVGMGLAQIGEFSFIIAALGVSLKVTSDFLYPTVVAVSVITTLLTPYLIRLADPLSRKMADVMPNKLSSVFNLYTNWLEHLQPHGDRAAISKIIRRILLQVIVNLALVAAIFIAGGYFAESLGHSMAGWIADRQMQTAIVWGGALLLSLPCLIAVYRKLQALSMIVAEMAVQPERAGAYTEKVRKVIAEVIPAVSIIGIMFLIVVLSSRILPPMNLLIFVLIAVAAVAFLLWQKFVRLHSRLQIALFETLDEQPDEKH</sequence>
<dbReference type="Gene3D" id="1.20.1530.20">
    <property type="match status" value="1"/>
</dbReference>
<feature type="transmembrane region" description="Helical" evidence="7">
    <location>
        <begin position="6"/>
        <end position="25"/>
    </location>
</feature>
<dbReference type="PANTHER" id="PTHR42751">
    <property type="entry name" value="SODIUM/HYDROGEN EXCHANGER FAMILY/TRKA DOMAIN PROTEIN"/>
    <property type="match status" value="1"/>
</dbReference>
<evidence type="ECO:0000256" key="5">
    <source>
        <dbReference type="ARBA" id="ARBA00022989"/>
    </source>
</evidence>
<dbReference type="OrthoDB" id="9781411at2"/>
<feature type="transmembrane region" description="Helical" evidence="7">
    <location>
        <begin position="92"/>
        <end position="114"/>
    </location>
</feature>
<dbReference type="Pfam" id="PF00999">
    <property type="entry name" value="Na_H_Exchanger"/>
    <property type="match status" value="1"/>
</dbReference>
<feature type="transmembrane region" description="Helical" evidence="7">
    <location>
        <begin position="32"/>
        <end position="47"/>
    </location>
</feature>
<comment type="similarity">
    <text evidence="2">Belongs to the monovalent cation:proton antiporter 2 (CPA2) transporter (TC 2.A.37) family.</text>
</comment>
<feature type="transmembrane region" description="Helical" evidence="7">
    <location>
        <begin position="151"/>
        <end position="171"/>
    </location>
</feature>
<evidence type="ECO:0000259" key="8">
    <source>
        <dbReference type="Pfam" id="PF00999"/>
    </source>
</evidence>
<reference evidence="9 10" key="1">
    <citation type="submission" date="2019-10" db="EMBL/GenBank/DDBJ databases">
        <title>Glaciimonas soli sp. nov., a psychrophilic bacterium isolated from the forest soil of a high elevation mountain in Taiwan.</title>
        <authorList>
            <person name="Wang L.-T."/>
            <person name="Shieh W.Y."/>
        </authorList>
    </citation>
    <scope>NUCLEOTIDE SEQUENCE [LARGE SCALE GENOMIC DNA]</scope>
    <source>
        <strain evidence="9 10">GS1</strain>
    </source>
</reference>
<feature type="domain" description="Cation/H+ exchanger transmembrane" evidence="8">
    <location>
        <begin position="15"/>
        <end position="377"/>
    </location>
</feature>
<feature type="transmembrane region" description="Helical" evidence="7">
    <location>
        <begin position="191"/>
        <end position="214"/>
    </location>
</feature>
<feature type="transmembrane region" description="Helical" evidence="7">
    <location>
        <begin position="244"/>
        <end position="262"/>
    </location>
</feature>
<evidence type="ECO:0000256" key="7">
    <source>
        <dbReference type="SAM" id="Phobius"/>
    </source>
</evidence>
<feature type="transmembrane region" description="Helical" evidence="7">
    <location>
        <begin position="358"/>
        <end position="378"/>
    </location>
</feature>
<evidence type="ECO:0000256" key="6">
    <source>
        <dbReference type="ARBA" id="ARBA00023136"/>
    </source>
</evidence>
<comment type="caution">
    <text evidence="9">The sequence shown here is derived from an EMBL/GenBank/DDBJ whole genome shotgun (WGS) entry which is preliminary data.</text>
</comment>
<accession>A0A843YQI9</accession>
<feature type="transmembrane region" description="Helical" evidence="7">
    <location>
        <begin position="59"/>
        <end position="80"/>
    </location>
</feature>
<proteinExistence type="inferred from homology"/>
<dbReference type="GO" id="GO:0016020">
    <property type="term" value="C:membrane"/>
    <property type="evidence" value="ECO:0007669"/>
    <property type="project" value="UniProtKB-SubCell"/>
</dbReference>
<evidence type="ECO:0000256" key="1">
    <source>
        <dbReference type="ARBA" id="ARBA00004141"/>
    </source>
</evidence>
<dbReference type="EMBL" id="WINI01000007">
    <property type="protein sequence ID" value="MQR01795.1"/>
    <property type="molecule type" value="Genomic_DNA"/>
</dbReference>
<evidence type="ECO:0000256" key="3">
    <source>
        <dbReference type="ARBA" id="ARBA00022448"/>
    </source>
</evidence>
<dbReference type="AlphaFoldDB" id="A0A843YQI9"/>
<keyword evidence="4 7" id="KW-0812">Transmembrane</keyword>
<comment type="subcellular location">
    <subcellularLocation>
        <location evidence="1">Membrane</location>
        <topology evidence="1">Multi-pass membrane protein</topology>
    </subcellularLocation>
</comment>
<evidence type="ECO:0000256" key="2">
    <source>
        <dbReference type="ARBA" id="ARBA00005551"/>
    </source>
</evidence>
<keyword evidence="5 7" id="KW-1133">Transmembrane helix</keyword>
<dbReference type="GO" id="GO:1902600">
    <property type="term" value="P:proton transmembrane transport"/>
    <property type="evidence" value="ECO:0007669"/>
    <property type="project" value="InterPro"/>
</dbReference>
<feature type="transmembrane region" description="Helical" evidence="7">
    <location>
        <begin position="543"/>
        <end position="561"/>
    </location>
</feature>
<protein>
    <submittedName>
        <fullName evidence="9">Cation/H(+) antiporter</fullName>
    </submittedName>
</protein>
<feature type="transmembrane region" description="Helical" evidence="7">
    <location>
        <begin position="467"/>
        <end position="485"/>
    </location>
</feature>
<keyword evidence="6 7" id="KW-0472">Membrane</keyword>
<organism evidence="9 10">
    <name type="scientific">Glaciimonas soli</name>
    <dbReference type="NCBI Taxonomy" id="2590999"/>
    <lineage>
        <taxon>Bacteria</taxon>
        <taxon>Pseudomonadati</taxon>
        <taxon>Pseudomonadota</taxon>
        <taxon>Betaproteobacteria</taxon>
        <taxon>Burkholderiales</taxon>
        <taxon>Oxalobacteraceae</taxon>
        <taxon>Glaciimonas</taxon>
    </lineage>
</organism>
<keyword evidence="10" id="KW-1185">Reference proteome</keyword>
<feature type="transmembrane region" description="Helical" evidence="7">
    <location>
        <begin position="515"/>
        <end position="537"/>
    </location>
</feature>
<feature type="transmembrane region" description="Helical" evidence="7">
    <location>
        <begin position="120"/>
        <end position="139"/>
    </location>
</feature>